<feature type="compositionally biased region" description="Basic and acidic residues" evidence="1">
    <location>
        <begin position="418"/>
        <end position="437"/>
    </location>
</feature>
<reference evidence="3 4" key="1">
    <citation type="journal article" date="2016" name="Genome Biol. Evol.">
        <title>Gene Family Evolution Reflects Adaptation to Soil Environmental Stressors in the Genome of the Collembolan Orchesella cincta.</title>
        <authorList>
            <person name="Faddeeva-Vakhrusheva A."/>
            <person name="Derks M.F."/>
            <person name="Anvar S.Y."/>
            <person name="Agamennone V."/>
            <person name="Suring W."/>
            <person name="Smit S."/>
            <person name="van Straalen N.M."/>
            <person name="Roelofs D."/>
        </authorList>
    </citation>
    <scope>NUCLEOTIDE SEQUENCE [LARGE SCALE GENOMIC DNA]</scope>
    <source>
        <tissue evidence="3">Mixed pool</tissue>
    </source>
</reference>
<feature type="region of interest" description="Disordered" evidence="1">
    <location>
        <begin position="280"/>
        <end position="335"/>
    </location>
</feature>
<evidence type="ECO:0000256" key="2">
    <source>
        <dbReference type="SAM" id="SignalP"/>
    </source>
</evidence>
<evidence type="ECO:0000313" key="4">
    <source>
        <dbReference type="Proteomes" id="UP000094527"/>
    </source>
</evidence>
<dbReference type="OrthoDB" id="10446839at2759"/>
<protein>
    <submittedName>
        <fullName evidence="3">Uncharacterized protein</fullName>
    </submittedName>
</protein>
<keyword evidence="4" id="KW-1185">Reference proteome</keyword>
<dbReference type="SUPFAM" id="SSF50370">
    <property type="entry name" value="Ricin B-like lectins"/>
    <property type="match status" value="1"/>
</dbReference>
<feature type="signal peptide" evidence="2">
    <location>
        <begin position="1"/>
        <end position="21"/>
    </location>
</feature>
<sequence>MRAKILVCLLALWGQPWGSESMQVDLYAHKDKFGQSLNMDISERECTNVPRPWLNVTMSIDTHGSCMQFYDGKSCTGRIAVIQPFHTVHQMDLSLISFHNVLQSISPCGAKVPTGRYVIQSAVDTSILTVSKYENQFAFAHTLPPRAFIPKSQQWEISEKAPNEFDIMPRIHETNVPITYDSEAMKKGTFIRKVWKIESVGRGRYIIKSEWTQKCLYKTRFRTIEEHDCRAWSPNQEWVLRPLLVPPKPTPQKPGQVPEEIKYQVPSKVVDQYLEQQKILRERDEEGSGGKYKIKNRRKKPTPAPDSEEEEDSPRARKQQSMPPQPQVFYSRSQPNFLSSSHYSKPYAAMKYMEGMYPIYDEVKIEDPVFPDFLLHAASRHEGEESSGKYRPTRYAVTRPPLRIPLPTGHPNFALKKPKYDGRRKDPDYIRAVKEREESEEEEEEDEVEEPEPKTEDQVHDALLRDKEERRKKESEESEEEEEDEEEQPEADQAAKEAEADDEEDPAVSVASFMKLLFKGISNKLSDSDKAKEEMVNTFERRRR</sequence>
<feature type="region of interest" description="Disordered" evidence="1">
    <location>
        <begin position="380"/>
        <end position="508"/>
    </location>
</feature>
<keyword evidence="2" id="KW-0732">Signal</keyword>
<dbReference type="AlphaFoldDB" id="A0A1D2N6Z2"/>
<gene>
    <name evidence="3" type="ORF">Ocin01_05655</name>
</gene>
<proteinExistence type="predicted"/>
<evidence type="ECO:0000256" key="1">
    <source>
        <dbReference type="SAM" id="MobiDB-lite"/>
    </source>
</evidence>
<feature type="compositionally biased region" description="Basic and acidic residues" evidence="1">
    <location>
        <begin position="526"/>
        <end position="535"/>
    </location>
</feature>
<dbReference type="Proteomes" id="UP000094527">
    <property type="component" value="Unassembled WGS sequence"/>
</dbReference>
<name>A0A1D2N6Z2_ORCCI</name>
<organism evidence="3 4">
    <name type="scientific">Orchesella cincta</name>
    <name type="common">Springtail</name>
    <name type="synonym">Podura cincta</name>
    <dbReference type="NCBI Taxonomy" id="48709"/>
    <lineage>
        <taxon>Eukaryota</taxon>
        <taxon>Metazoa</taxon>
        <taxon>Ecdysozoa</taxon>
        <taxon>Arthropoda</taxon>
        <taxon>Hexapoda</taxon>
        <taxon>Collembola</taxon>
        <taxon>Entomobryomorpha</taxon>
        <taxon>Entomobryoidea</taxon>
        <taxon>Orchesellidae</taxon>
        <taxon>Orchesellinae</taxon>
        <taxon>Orchesella</taxon>
    </lineage>
</organism>
<evidence type="ECO:0000313" key="3">
    <source>
        <dbReference type="EMBL" id="ODN01034.1"/>
    </source>
</evidence>
<accession>A0A1D2N6Z2</accession>
<dbReference type="InterPro" id="IPR035992">
    <property type="entry name" value="Ricin_B-like_lectins"/>
</dbReference>
<feature type="compositionally biased region" description="Basic residues" evidence="1">
    <location>
        <begin position="292"/>
        <end position="301"/>
    </location>
</feature>
<comment type="caution">
    <text evidence="3">The sequence shown here is derived from an EMBL/GenBank/DDBJ whole genome shotgun (WGS) entry which is preliminary data.</text>
</comment>
<dbReference type="EMBL" id="LJIJ01000175">
    <property type="protein sequence ID" value="ODN01034.1"/>
    <property type="molecule type" value="Genomic_DNA"/>
</dbReference>
<feature type="compositionally biased region" description="Acidic residues" evidence="1">
    <location>
        <begin position="476"/>
        <end position="490"/>
    </location>
</feature>
<feature type="compositionally biased region" description="Basic and acidic residues" evidence="1">
    <location>
        <begin position="451"/>
        <end position="475"/>
    </location>
</feature>
<feature type="chain" id="PRO_5008905134" evidence="2">
    <location>
        <begin position="22"/>
        <end position="544"/>
    </location>
</feature>
<feature type="region of interest" description="Disordered" evidence="1">
    <location>
        <begin position="521"/>
        <end position="544"/>
    </location>
</feature>
<feature type="compositionally biased region" description="Acidic residues" evidence="1">
    <location>
        <begin position="438"/>
        <end position="450"/>
    </location>
</feature>